<name>Q1YHV9_AURMS</name>
<feature type="region of interest" description="Disordered" evidence="1">
    <location>
        <begin position="39"/>
        <end position="111"/>
    </location>
</feature>
<feature type="compositionally biased region" description="Basic residues" evidence="1">
    <location>
        <begin position="58"/>
        <end position="69"/>
    </location>
</feature>
<proteinExistence type="predicted"/>
<sequence length="111" mass="12707">MTSASPSARLVELGCAEDAIHRLHDRAGLFVRQRIEDRLGFPPRGDEPARAQPGQMLRQRRLAQPRLLPKRPDRRLTLGQTAQDAQPMRVRHQRQHGSDVRGLLVERQGHR</sequence>
<dbReference type="AlphaFoldDB" id="Q1YHV9"/>
<dbReference type="EMBL" id="AAPJ01000003">
    <property type="protein sequence ID" value="EAS50358.1"/>
    <property type="molecule type" value="Genomic_DNA"/>
</dbReference>
<protein>
    <submittedName>
        <fullName evidence="2">Uncharacterized protein</fullName>
    </submittedName>
</protein>
<reference evidence="2 3" key="1">
    <citation type="journal article" date="2008" name="Appl. Environ. Microbiol.">
        <title>Genomic insights into Mn(II) oxidation by the marine alphaproteobacterium Aurantimonas sp. strain SI85-9A1.</title>
        <authorList>
            <person name="Dick G.J."/>
            <person name="Podell S."/>
            <person name="Johnson H.A."/>
            <person name="Rivera-Espinoza Y."/>
            <person name="Bernier-Latmani R."/>
            <person name="McCarthy J.K."/>
            <person name="Torpey J.W."/>
            <person name="Clement B.G."/>
            <person name="Gaasterland T."/>
            <person name="Tebo B.M."/>
        </authorList>
    </citation>
    <scope>NUCLEOTIDE SEQUENCE [LARGE SCALE GENOMIC DNA]</scope>
    <source>
        <strain evidence="2 3">SI85-9A1</strain>
    </source>
</reference>
<evidence type="ECO:0000256" key="1">
    <source>
        <dbReference type="SAM" id="MobiDB-lite"/>
    </source>
</evidence>
<dbReference type="Proteomes" id="UP000000321">
    <property type="component" value="Unassembled WGS sequence"/>
</dbReference>
<evidence type="ECO:0000313" key="3">
    <source>
        <dbReference type="Proteomes" id="UP000000321"/>
    </source>
</evidence>
<evidence type="ECO:0000313" key="2">
    <source>
        <dbReference type="EMBL" id="EAS50358.1"/>
    </source>
</evidence>
<keyword evidence="3" id="KW-1185">Reference proteome</keyword>
<dbReference type="BioCyc" id="AURANTIMONAS:SI859A1_01726-MONOMER"/>
<comment type="caution">
    <text evidence="2">The sequence shown here is derived from an EMBL/GenBank/DDBJ whole genome shotgun (WGS) entry which is preliminary data.</text>
</comment>
<gene>
    <name evidence="2" type="ORF">SI859A1_01726</name>
</gene>
<dbReference type="HOGENOM" id="CLU_2155479_0_0_5"/>
<accession>Q1YHV9</accession>
<organism evidence="2 3">
    <name type="scientific">Aurantimonas manganoxydans (strain ATCC BAA-1229 / DSM 21871 / SI85-9A1)</name>
    <dbReference type="NCBI Taxonomy" id="287752"/>
    <lineage>
        <taxon>Bacteria</taxon>
        <taxon>Pseudomonadati</taxon>
        <taxon>Pseudomonadota</taxon>
        <taxon>Alphaproteobacteria</taxon>
        <taxon>Hyphomicrobiales</taxon>
        <taxon>Aurantimonadaceae</taxon>
        <taxon>Aurantimonas</taxon>
    </lineage>
</organism>
<feature type="compositionally biased region" description="Basic and acidic residues" evidence="1">
    <location>
        <begin position="39"/>
        <end position="49"/>
    </location>
</feature>